<dbReference type="AlphaFoldDB" id="A0AA41Q2X4"/>
<dbReference type="SUPFAM" id="SSF50475">
    <property type="entry name" value="FMN-binding split barrel"/>
    <property type="match status" value="1"/>
</dbReference>
<name>A0AA41Q2X4_9ACTN</name>
<dbReference type="Proteomes" id="UP001165378">
    <property type="component" value="Unassembled WGS sequence"/>
</dbReference>
<protein>
    <submittedName>
        <fullName evidence="1">Pyridoxamine 5'-phosphate oxidase family protein</fullName>
    </submittedName>
</protein>
<reference evidence="1" key="1">
    <citation type="submission" date="2022-01" db="EMBL/GenBank/DDBJ databases">
        <title>Genome-Based Taxonomic Classification of the Phylum Actinobacteria.</title>
        <authorList>
            <person name="Gao Y."/>
        </authorList>
    </citation>
    <scope>NUCLEOTIDE SEQUENCE</scope>
    <source>
        <strain evidence="1">KLBMP 8922</strain>
    </source>
</reference>
<evidence type="ECO:0000313" key="2">
    <source>
        <dbReference type="Proteomes" id="UP001165378"/>
    </source>
</evidence>
<dbReference type="Gene3D" id="2.30.110.10">
    <property type="entry name" value="Electron Transport, Fmn-binding Protein, Chain A"/>
    <property type="match status" value="1"/>
</dbReference>
<sequence>MPAPGSTDRTRVRRLPDKAVTDREVLHRVLDAGLVGHLSVADDQGRPYVLPVAYARDGDRVLIHGSTGSRLFRSLAAGAPTCLTVTLLDGLVVARSAFESSMNYRCAMVLGTCEVVDGEAKTAALDLLTDHLMPGRRAELRAHKNKELAATLVLALPLDEASVKISAGVPDDDEDDLDTEVWAGVVPLAETYCDPVPAPDLRFELPVPDYVRTWRR</sequence>
<dbReference type="EMBL" id="JAKFHA010000017">
    <property type="protein sequence ID" value="MCF2530573.1"/>
    <property type="molecule type" value="Genomic_DNA"/>
</dbReference>
<evidence type="ECO:0000313" key="1">
    <source>
        <dbReference type="EMBL" id="MCF2530573.1"/>
    </source>
</evidence>
<comment type="caution">
    <text evidence="1">The sequence shown here is derived from an EMBL/GenBank/DDBJ whole genome shotgun (WGS) entry which is preliminary data.</text>
</comment>
<dbReference type="PANTHER" id="PTHR34071">
    <property type="entry name" value="5-NITROIMIDAZOLE ANTIBIOTICS RESISTANCE PROTEIN, NIMA-FAMILY-RELATED PROTEIN-RELATED"/>
    <property type="match status" value="1"/>
</dbReference>
<accession>A0AA41Q2X4</accession>
<proteinExistence type="predicted"/>
<dbReference type="Pfam" id="PF12900">
    <property type="entry name" value="Pyridox_ox_2"/>
    <property type="match status" value="1"/>
</dbReference>
<dbReference type="InterPro" id="IPR024747">
    <property type="entry name" value="Pyridox_Oxase-rel"/>
</dbReference>
<organism evidence="1 2">
    <name type="scientific">Yinghuangia soli</name>
    <dbReference type="NCBI Taxonomy" id="2908204"/>
    <lineage>
        <taxon>Bacteria</taxon>
        <taxon>Bacillati</taxon>
        <taxon>Actinomycetota</taxon>
        <taxon>Actinomycetes</taxon>
        <taxon>Kitasatosporales</taxon>
        <taxon>Streptomycetaceae</taxon>
        <taxon>Yinghuangia</taxon>
    </lineage>
</organism>
<keyword evidence="2" id="KW-1185">Reference proteome</keyword>
<dbReference type="PANTHER" id="PTHR34071:SF2">
    <property type="entry name" value="FLAVIN-NUCLEOTIDE-BINDING PROTEIN"/>
    <property type="match status" value="1"/>
</dbReference>
<dbReference type="InterPro" id="IPR012349">
    <property type="entry name" value="Split_barrel_FMN-bd"/>
</dbReference>
<gene>
    <name evidence="1" type="ORF">LZ495_25590</name>
</gene>